<name>A0A0K2UAE3_LEPSM</name>
<dbReference type="AlphaFoldDB" id="A0A0K2UAE3"/>
<protein>
    <submittedName>
        <fullName evidence="1">Uncharacterized protein</fullName>
    </submittedName>
</protein>
<accession>A0A0K2UAE3</accession>
<proteinExistence type="predicted"/>
<organism evidence="1">
    <name type="scientific">Lepeophtheirus salmonis</name>
    <name type="common">Salmon louse</name>
    <name type="synonym">Caligus salmonis</name>
    <dbReference type="NCBI Taxonomy" id="72036"/>
    <lineage>
        <taxon>Eukaryota</taxon>
        <taxon>Metazoa</taxon>
        <taxon>Ecdysozoa</taxon>
        <taxon>Arthropoda</taxon>
        <taxon>Crustacea</taxon>
        <taxon>Multicrustacea</taxon>
        <taxon>Hexanauplia</taxon>
        <taxon>Copepoda</taxon>
        <taxon>Siphonostomatoida</taxon>
        <taxon>Caligidae</taxon>
        <taxon>Lepeophtheirus</taxon>
    </lineage>
</organism>
<sequence length="56" mass="6109">MPRPRTVPSILLDSGEHLSAQVIQINVLVNTQASIKHVGRYDVALVEDALKDHGCC</sequence>
<reference evidence="1" key="1">
    <citation type="submission" date="2014-05" db="EMBL/GenBank/DDBJ databases">
        <authorList>
            <person name="Chronopoulou M."/>
        </authorList>
    </citation>
    <scope>NUCLEOTIDE SEQUENCE</scope>
    <source>
        <tissue evidence="1">Whole organism</tissue>
    </source>
</reference>
<dbReference type="EMBL" id="HACA01017310">
    <property type="protein sequence ID" value="CDW34671.1"/>
    <property type="molecule type" value="Transcribed_RNA"/>
</dbReference>
<evidence type="ECO:0000313" key="1">
    <source>
        <dbReference type="EMBL" id="CDW34671.1"/>
    </source>
</evidence>